<dbReference type="GO" id="GO:0016462">
    <property type="term" value="F:pyrophosphatase activity"/>
    <property type="evidence" value="ECO:0007669"/>
    <property type="project" value="TreeGrafter"/>
</dbReference>
<sequence>MRVAVIDLGTNTFNLLVADLNPAGFDIVHNSKEGVALGMGGINEGFISDEAMERAFRAFEKFTGICEDLQVDAIAGIGTSAVRDAGNRNEFIREIKKRFDIDIEIVDGLEEAKLIYQGVSWSYQFDQTSLIMDIGGGSTEFIRIEEGKELEFISANIGVSRAIQLFSLKDPLSEEDQVELINWFEENAQELNAFDSCEVLVGSSGSFETFYEMVHEKEFPTSLDNIRLSRKEIVTTLNWIIESTFEQRENHPFIIPIRRKMAPIAALKTKWIIEKFGIREIVISPCSLKEGVLRRFF</sequence>
<evidence type="ECO:0000313" key="2">
    <source>
        <dbReference type="EMBL" id="TSJ42005.1"/>
    </source>
</evidence>
<organism evidence="2 3">
    <name type="scientific">Fluviicola chungangensis</name>
    <dbReference type="NCBI Taxonomy" id="2597671"/>
    <lineage>
        <taxon>Bacteria</taxon>
        <taxon>Pseudomonadati</taxon>
        <taxon>Bacteroidota</taxon>
        <taxon>Flavobacteriia</taxon>
        <taxon>Flavobacteriales</taxon>
        <taxon>Crocinitomicaceae</taxon>
        <taxon>Fluviicola</taxon>
    </lineage>
</organism>
<dbReference type="PANTHER" id="PTHR30005:SF0">
    <property type="entry name" value="RETROGRADE REGULATION PROTEIN 2"/>
    <property type="match status" value="1"/>
</dbReference>
<dbReference type="Pfam" id="PF02541">
    <property type="entry name" value="Ppx-GppA"/>
    <property type="match status" value="1"/>
</dbReference>
<dbReference type="OrthoDB" id="9814545at2"/>
<name>A0A556MQ63_9FLAO</name>
<comment type="caution">
    <text evidence="2">The sequence shown here is derived from an EMBL/GenBank/DDBJ whole genome shotgun (WGS) entry which is preliminary data.</text>
</comment>
<dbReference type="EMBL" id="VLPL01000006">
    <property type="protein sequence ID" value="TSJ42005.1"/>
    <property type="molecule type" value="Genomic_DNA"/>
</dbReference>
<proteinExistence type="predicted"/>
<gene>
    <name evidence="2" type="ORF">FO442_13010</name>
</gene>
<dbReference type="PANTHER" id="PTHR30005">
    <property type="entry name" value="EXOPOLYPHOSPHATASE"/>
    <property type="match status" value="1"/>
</dbReference>
<dbReference type="SUPFAM" id="SSF53067">
    <property type="entry name" value="Actin-like ATPase domain"/>
    <property type="match status" value="2"/>
</dbReference>
<dbReference type="InterPro" id="IPR050273">
    <property type="entry name" value="GppA/Ppx_hydrolase"/>
</dbReference>
<dbReference type="RefSeq" id="WP_144333636.1">
    <property type="nucleotide sequence ID" value="NZ_VLPL01000006.1"/>
</dbReference>
<feature type="domain" description="Ppx/GppA phosphatase N-terminal" evidence="1">
    <location>
        <begin position="17"/>
        <end position="293"/>
    </location>
</feature>
<protein>
    <recommendedName>
        <fullName evidence="1">Ppx/GppA phosphatase N-terminal domain-containing protein</fullName>
    </recommendedName>
</protein>
<reference evidence="2 3" key="1">
    <citation type="submission" date="2019-07" db="EMBL/GenBank/DDBJ databases">
        <authorList>
            <person name="Huq M.A."/>
        </authorList>
    </citation>
    <scope>NUCLEOTIDE SEQUENCE [LARGE SCALE GENOMIC DNA]</scope>
    <source>
        <strain evidence="2 3">MAH-3</strain>
    </source>
</reference>
<dbReference type="Proteomes" id="UP000316008">
    <property type="component" value="Unassembled WGS sequence"/>
</dbReference>
<accession>A0A556MQ63</accession>
<evidence type="ECO:0000313" key="3">
    <source>
        <dbReference type="Proteomes" id="UP000316008"/>
    </source>
</evidence>
<dbReference type="Gene3D" id="3.30.420.40">
    <property type="match status" value="1"/>
</dbReference>
<dbReference type="InterPro" id="IPR043129">
    <property type="entry name" value="ATPase_NBD"/>
</dbReference>
<dbReference type="AlphaFoldDB" id="A0A556MQ63"/>
<evidence type="ECO:0000259" key="1">
    <source>
        <dbReference type="Pfam" id="PF02541"/>
    </source>
</evidence>
<keyword evidence="3" id="KW-1185">Reference proteome</keyword>
<dbReference type="Gene3D" id="3.30.420.150">
    <property type="entry name" value="Exopolyphosphatase. Domain 2"/>
    <property type="match status" value="1"/>
</dbReference>
<dbReference type="InterPro" id="IPR003695">
    <property type="entry name" value="Ppx_GppA_N"/>
</dbReference>